<evidence type="ECO:0000313" key="2">
    <source>
        <dbReference type="EMBL" id="TCL73214.1"/>
    </source>
</evidence>
<feature type="domain" description="Gcp-like" evidence="1">
    <location>
        <begin position="37"/>
        <end position="146"/>
    </location>
</feature>
<accession>A0A4R1S2T3</accession>
<dbReference type="InterPro" id="IPR000905">
    <property type="entry name" value="Gcp-like_dom"/>
</dbReference>
<dbReference type="GO" id="GO:0002949">
    <property type="term" value="P:tRNA threonylcarbamoyladenosine modification"/>
    <property type="evidence" value="ECO:0007669"/>
    <property type="project" value="InterPro"/>
</dbReference>
<name>A0A4R1S2T3_HYDET</name>
<dbReference type="PANTHER" id="PTHR11735:SF11">
    <property type="entry name" value="TRNA THREONYLCARBAMOYLADENOSINE BIOSYNTHESIS PROTEIN TSAB"/>
    <property type="match status" value="1"/>
</dbReference>
<dbReference type="RefSeq" id="WP_132013372.1">
    <property type="nucleotide sequence ID" value="NZ_SLUN01000005.1"/>
</dbReference>
<dbReference type="Gene3D" id="3.30.420.40">
    <property type="match status" value="2"/>
</dbReference>
<comment type="caution">
    <text evidence="2">The sequence shown here is derived from an EMBL/GenBank/DDBJ whole genome shotgun (WGS) entry which is preliminary data.</text>
</comment>
<dbReference type="InterPro" id="IPR022496">
    <property type="entry name" value="T6A_TsaB"/>
</dbReference>
<organism evidence="2 3">
    <name type="scientific">Hydrogenispora ethanolica</name>
    <dbReference type="NCBI Taxonomy" id="1082276"/>
    <lineage>
        <taxon>Bacteria</taxon>
        <taxon>Bacillati</taxon>
        <taxon>Bacillota</taxon>
        <taxon>Hydrogenispora</taxon>
    </lineage>
</organism>
<keyword evidence="3" id="KW-1185">Reference proteome</keyword>
<evidence type="ECO:0000259" key="1">
    <source>
        <dbReference type="Pfam" id="PF00814"/>
    </source>
</evidence>
<dbReference type="Pfam" id="PF00814">
    <property type="entry name" value="TsaD"/>
    <property type="match status" value="1"/>
</dbReference>
<dbReference type="PANTHER" id="PTHR11735">
    <property type="entry name" value="TRNA N6-ADENOSINE THREONYLCARBAMOYLTRANSFERASE"/>
    <property type="match status" value="1"/>
</dbReference>
<evidence type="ECO:0000313" key="3">
    <source>
        <dbReference type="Proteomes" id="UP000295008"/>
    </source>
</evidence>
<dbReference type="GO" id="GO:0005829">
    <property type="term" value="C:cytosol"/>
    <property type="evidence" value="ECO:0007669"/>
    <property type="project" value="TreeGrafter"/>
</dbReference>
<dbReference type="SUPFAM" id="SSF53067">
    <property type="entry name" value="Actin-like ATPase domain"/>
    <property type="match status" value="2"/>
</dbReference>
<gene>
    <name evidence="2" type="ORF">EDC14_100576</name>
</gene>
<dbReference type="Proteomes" id="UP000295008">
    <property type="component" value="Unassembled WGS sequence"/>
</dbReference>
<dbReference type="NCBIfam" id="TIGR03725">
    <property type="entry name" value="T6A_YeaZ"/>
    <property type="match status" value="1"/>
</dbReference>
<dbReference type="OrthoDB" id="9784166at2"/>
<sequence length="234" mass="24998">MLILGIETATPWGSVALLDDDQVVLEVSLKAGKGGGEYLLALLDRLIRKAGASLAEVRLIAVGNGPGSYTGIRVGLAAVQGLAAALQIPVAQFSTLRIMAENGRAAAEWVASLIDARRGDVYAALYQRTPEGLREIIAPEAVAAAEFRQKLAALPEVLLCGDGGKSYAELWREHGNLRIGPPIWDRPLASQAGLLGLAAWRSGETLPPDRLGPSYLRRVEAEVRLEERIHGHQS</sequence>
<protein>
    <submittedName>
        <fullName evidence="2">tRNA threonylcarbamoyladenosine biosynthesis protein TsaB</fullName>
    </submittedName>
</protein>
<proteinExistence type="predicted"/>
<dbReference type="EMBL" id="SLUN01000005">
    <property type="protein sequence ID" value="TCL73214.1"/>
    <property type="molecule type" value="Genomic_DNA"/>
</dbReference>
<dbReference type="InterPro" id="IPR043129">
    <property type="entry name" value="ATPase_NBD"/>
</dbReference>
<dbReference type="CDD" id="cd24032">
    <property type="entry name" value="ASKHA_NBD_TsaB"/>
    <property type="match status" value="1"/>
</dbReference>
<reference evidence="2 3" key="1">
    <citation type="submission" date="2019-03" db="EMBL/GenBank/DDBJ databases">
        <title>Genomic Encyclopedia of Type Strains, Phase IV (KMG-IV): sequencing the most valuable type-strain genomes for metagenomic binning, comparative biology and taxonomic classification.</title>
        <authorList>
            <person name="Goeker M."/>
        </authorList>
    </citation>
    <scope>NUCLEOTIDE SEQUENCE [LARGE SCALE GENOMIC DNA]</scope>
    <source>
        <strain evidence="2 3">LX-B</strain>
    </source>
</reference>
<dbReference type="AlphaFoldDB" id="A0A4R1S2T3"/>